<dbReference type="InterPro" id="IPR003619">
    <property type="entry name" value="MAD_homology1_Dwarfin-type"/>
</dbReference>
<evidence type="ECO:0000256" key="4">
    <source>
        <dbReference type="ARBA" id="ARBA00023242"/>
    </source>
</evidence>
<dbReference type="PANTHER" id="PTHR13703">
    <property type="entry name" value="SMAD"/>
    <property type="match status" value="1"/>
</dbReference>
<keyword evidence="2" id="KW-0805">Transcription regulation</keyword>
<dbReference type="EMBL" id="BTRK01000002">
    <property type="protein sequence ID" value="GMR35137.1"/>
    <property type="molecule type" value="Genomic_DNA"/>
</dbReference>
<protein>
    <recommendedName>
        <fullName evidence="6">MH1 domain-containing protein</fullName>
    </recommendedName>
</protein>
<dbReference type="PROSITE" id="PS51075">
    <property type="entry name" value="MH1"/>
    <property type="match status" value="1"/>
</dbReference>
<feature type="compositionally biased region" description="Polar residues" evidence="5">
    <location>
        <begin position="453"/>
        <end position="468"/>
    </location>
</feature>
<comment type="subcellular location">
    <subcellularLocation>
        <location evidence="1">Nucleus</location>
    </subcellularLocation>
</comment>
<dbReference type="GO" id="GO:0071144">
    <property type="term" value="C:heteromeric SMAD protein complex"/>
    <property type="evidence" value="ECO:0007669"/>
    <property type="project" value="TreeGrafter"/>
</dbReference>
<dbReference type="GO" id="GO:0051239">
    <property type="term" value="P:regulation of multicellular organismal process"/>
    <property type="evidence" value="ECO:0007669"/>
    <property type="project" value="UniProtKB-ARBA"/>
</dbReference>
<gene>
    <name evidence="7" type="ORF">PMAYCL1PPCAC_05332</name>
</gene>
<dbReference type="GO" id="GO:0000981">
    <property type="term" value="F:DNA-binding transcription factor activity, RNA polymerase II-specific"/>
    <property type="evidence" value="ECO:0007669"/>
    <property type="project" value="TreeGrafter"/>
</dbReference>
<proteinExistence type="predicted"/>
<feature type="compositionally biased region" description="Pro residues" evidence="5">
    <location>
        <begin position="190"/>
        <end position="200"/>
    </location>
</feature>
<keyword evidence="4" id="KW-0539">Nucleus</keyword>
<sequence length="468" mass="50241">GVQQSFNLLATDPTFAAQYLAHTAAGNTNPMLLNGQLPSTSTMTSSMPSMSSMTSSMGLPSTSQSPLVTTAAFRYSLPPNSELLASVQATSAALAAASHLPATTSTLPQQSSIGDAQPSSSTFTPQPSLTSFQDSAVVGRKFSTDRSLQQSTSQGQAGSPSRLAMKRKHSQVGDDGSSSSSDAGSGSSAPPRPPPRPLPTNQPRITTRPTGTATLTDFSAYLMQYNISSDTEFAQKALESLHKKLKDRPAEMEAFIAAVDTGGQEPGGCVLVQRTLDGRLQVAGKKGFPHVIYGKLFRFDDTNKNVLKALPDICKHGFDRKECEAWEKQQEQLQRPSSSQQVLQPGLEPPVNASTPYVCVNPWHYEEAAPEAYTPAVDPNINAIVIKPSTSRDRPRDFQSVAHSYLPPSMQPQQQPAALPQLSPSAHGLQQQLSDVLRGLPMQTSPLRMLPPQHQNAQMQRALQPSQQ</sequence>
<dbReference type="GO" id="GO:0030509">
    <property type="term" value="P:BMP signaling pathway"/>
    <property type="evidence" value="ECO:0007669"/>
    <property type="project" value="TreeGrafter"/>
</dbReference>
<feature type="compositionally biased region" description="Low complexity" evidence="5">
    <location>
        <begin position="173"/>
        <end position="189"/>
    </location>
</feature>
<organism evidence="7 8">
    <name type="scientific">Pristionchus mayeri</name>
    <dbReference type="NCBI Taxonomy" id="1317129"/>
    <lineage>
        <taxon>Eukaryota</taxon>
        <taxon>Metazoa</taxon>
        <taxon>Ecdysozoa</taxon>
        <taxon>Nematoda</taxon>
        <taxon>Chromadorea</taxon>
        <taxon>Rhabditida</taxon>
        <taxon>Rhabditina</taxon>
        <taxon>Diplogasteromorpha</taxon>
        <taxon>Diplogasteroidea</taxon>
        <taxon>Neodiplogasteridae</taxon>
        <taxon>Pristionchus</taxon>
    </lineage>
</organism>
<feature type="compositionally biased region" description="Polar residues" evidence="5">
    <location>
        <begin position="145"/>
        <end position="159"/>
    </location>
</feature>
<dbReference type="AlphaFoldDB" id="A0AAN4Z5Z4"/>
<dbReference type="GO" id="GO:0009653">
    <property type="term" value="P:anatomical structure morphogenesis"/>
    <property type="evidence" value="ECO:0007669"/>
    <property type="project" value="TreeGrafter"/>
</dbReference>
<keyword evidence="3" id="KW-0804">Transcription</keyword>
<dbReference type="InterPro" id="IPR013019">
    <property type="entry name" value="MAD_homology_MH1"/>
</dbReference>
<dbReference type="Pfam" id="PF03165">
    <property type="entry name" value="MH1"/>
    <property type="match status" value="1"/>
</dbReference>
<evidence type="ECO:0000259" key="6">
    <source>
        <dbReference type="PROSITE" id="PS51075"/>
    </source>
</evidence>
<dbReference type="InterPro" id="IPR013790">
    <property type="entry name" value="Dwarfin"/>
</dbReference>
<accession>A0AAN4Z5Z4</accession>
<comment type="caution">
    <text evidence="7">The sequence shown here is derived from an EMBL/GenBank/DDBJ whole genome shotgun (WGS) entry which is preliminary data.</text>
</comment>
<feature type="compositionally biased region" description="Low complexity" evidence="5">
    <location>
        <begin position="406"/>
        <end position="426"/>
    </location>
</feature>
<feature type="domain" description="MH1" evidence="6">
    <location>
        <begin position="213"/>
        <end position="374"/>
    </location>
</feature>
<reference evidence="8" key="1">
    <citation type="submission" date="2022-10" db="EMBL/GenBank/DDBJ databases">
        <title>Genome assembly of Pristionchus species.</title>
        <authorList>
            <person name="Yoshida K."/>
            <person name="Sommer R.J."/>
        </authorList>
    </citation>
    <scope>NUCLEOTIDE SEQUENCE [LARGE SCALE GENOMIC DNA]</scope>
    <source>
        <strain evidence="8">RS5460</strain>
    </source>
</reference>
<dbReference type="GO" id="GO:0000978">
    <property type="term" value="F:RNA polymerase II cis-regulatory region sequence-specific DNA binding"/>
    <property type="evidence" value="ECO:0007669"/>
    <property type="project" value="TreeGrafter"/>
</dbReference>
<feature type="compositionally biased region" description="Low complexity" evidence="5">
    <location>
        <begin position="117"/>
        <end position="132"/>
    </location>
</feature>
<dbReference type="Gene3D" id="3.90.520.10">
    <property type="entry name" value="SMAD MH1 domain"/>
    <property type="match status" value="1"/>
</dbReference>
<dbReference type="SMART" id="SM00523">
    <property type="entry name" value="DWA"/>
    <property type="match status" value="1"/>
</dbReference>
<dbReference type="PANTHER" id="PTHR13703:SF62">
    <property type="entry name" value="SMAD PROTEIN DAF-3"/>
    <property type="match status" value="1"/>
</dbReference>
<feature type="compositionally biased region" description="Polar residues" evidence="5">
    <location>
        <begin position="201"/>
        <end position="211"/>
    </location>
</feature>
<dbReference type="GO" id="GO:0060395">
    <property type="term" value="P:SMAD protein signal transduction"/>
    <property type="evidence" value="ECO:0007669"/>
    <property type="project" value="TreeGrafter"/>
</dbReference>
<feature type="region of interest" description="Disordered" evidence="5">
    <location>
        <begin position="105"/>
        <end position="211"/>
    </location>
</feature>
<feature type="non-terminal residue" evidence="7">
    <location>
        <position position="468"/>
    </location>
</feature>
<dbReference type="GO" id="GO:0070411">
    <property type="term" value="F:I-SMAD binding"/>
    <property type="evidence" value="ECO:0007669"/>
    <property type="project" value="TreeGrafter"/>
</dbReference>
<feature type="region of interest" description="Disordered" evidence="5">
    <location>
        <begin position="404"/>
        <end position="468"/>
    </location>
</feature>
<dbReference type="Proteomes" id="UP001328107">
    <property type="component" value="Unassembled WGS sequence"/>
</dbReference>
<dbReference type="InterPro" id="IPR036578">
    <property type="entry name" value="SMAD_MH1_sf"/>
</dbReference>
<name>A0AAN4Z5Z4_9BILA</name>
<evidence type="ECO:0000256" key="5">
    <source>
        <dbReference type="SAM" id="MobiDB-lite"/>
    </source>
</evidence>
<evidence type="ECO:0000256" key="3">
    <source>
        <dbReference type="ARBA" id="ARBA00023163"/>
    </source>
</evidence>
<dbReference type="GO" id="GO:0030154">
    <property type="term" value="P:cell differentiation"/>
    <property type="evidence" value="ECO:0007669"/>
    <property type="project" value="TreeGrafter"/>
</dbReference>
<dbReference type="SUPFAM" id="SSF56366">
    <property type="entry name" value="SMAD MH1 domain"/>
    <property type="match status" value="1"/>
</dbReference>
<keyword evidence="8" id="KW-1185">Reference proteome</keyword>
<evidence type="ECO:0000313" key="8">
    <source>
        <dbReference type="Proteomes" id="UP001328107"/>
    </source>
</evidence>
<evidence type="ECO:0000256" key="1">
    <source>
        <dbReference type="ARBA" id="ARBA00004123"/>
    </source>
</evidence>
<evidence type="ECO:0000313" key="7">
    <source>
        <dbReference type="EMBL" id="GMR35137.1"/>
    </source>
</evidence>
<feature type="region of interest" description="Disordered" evidence="5">
    <location>
        <begin position="41"/>
        <end position="63"/>
    </location>
</feature>
<feature type="non-terminal residue" evidence="7">
    <location>
        <position position="1"/>
    </location>
</feature>
<evidence type="ECO:0000256" key="2">
    <source>
        <dbReference type="ARBA" id="ARBA00023015"/>
    </source>
</evidence>